<dbReference type="EMBL" id="BART01024547">
    <property type="protein sequence ID" value="GAG90835.1"/>
    <property type="molecule type" value="Genomic_DNA"/>
</dbReference>
<feature type="domain" description="BON" evidence="1">
    <location>
        <begin position="1"/>
        <end position="43"/>
    </location>
</feature>
<comment type="caution">
    <text evidence="2">The sequence shown here is derived from an EMBL/GenBank/DDBJ whole genome shotgun (WGS) entry which is preliminary data.</text>
</comment>
<evidence type="ECO:0000259" key="1">
    <source>
        <dbReference type="PROSITE" id="PS50914"/>
    </source>
</evidence>
<name>X1B6V1_9ZZZZ</name>
<dbReference type="Pfam" id="PF04972">
    <property type="entry name" value="BON"/>
    <property type="match status" value="1"/>
</dbReference>
<organism evidence="2">
    <name type="scientific">marine sediment metagenome</name>
    <dbReference type="NCBI Taxonomy" id="412755"/>
    <lineage>
        <taxon>unclassified sequences</taxon>
        <taxon>metagenomes</taxon>
        <taxon>ecological metagenomes</taxon>
    </lineage>
</organism>
<protein>
    <recommendedName>
        <fullName evidence="1">BON domain-containing protein</fullName>
    </recommendedName>
</protein>
<sequence length="62" mass="6778">TSMNGILLLTGEAPTTELKNKVTGFAKDVEGVRQLVDELRIAGETGYISRTNVDRSNRRNNG</sequence>
<dbReference type="PROSITE" id="PS50914">
    <property type="entry name" value="BON"/>
    <property type="match status" value="1"/>
</dbReference>
<reference evidence="2" key="1">
    <citation type="journal article" date="2014" name="Front. Microbiol.">
        <title>High frequency of phylogenetically diverse reductive dehalogenase-homologous genes in deep subseafloor sedimentary metagenomes.</title>
        <authorList>
            <person name="Kawai M."/>
            <person name="Futagami T."/>
            <person name="Toyoda A."/>
            <person name="Takaki Y."/>
            <person name="Nishi S."/>
            <person name="Hori S."/>
            <person name="Arai W."/>
            <person name="Tsubouchi T."/>
            <person name="Morono Y."/>
            <person name="Uchiyama I."/>
            <person name="Ito T."/>
            <person name="Fujiyama A."/>
            <person name="Inagaki F."/>
            <person name="Takami H."/>
        </authorList>
    </citation>
    <scope>NUCLEOTIDE SEQUENCE</scope>
    <source>
        <strain evidence="2">Expedition CK06-06</strain>
    </source>
</reference>
<evidence type="ECO:0000313" key="2">
    <source>
        <dbReference type="EMBL" id="GAG90835.1"/>
    </source>
</evidence>
<gene>
    <name evidence="2" type="ORF">S01H4_44297</name>
</gene>
<accession>X1B6V1</accession>
<proteinExistence type="predicted"/>
<dbReference type="AlphaFoldDB" id="X1B6V1"/>
<dbReference type="InterPro" id="IPR007055">
    <property type="entry name" value="BON_dom"/>
</dbReference>
<feature type="non-terminal residue" evidence="2">
    <location>
        <position position="1"/>
    </location>
</feature>